<organism evidence="9 10">
    <name type="scientific">Mycobacterium avium (strain 104)</name>
    <dbReference type="NCBI Taxonomy" id="243243"/>
    <lineage>
        <taxon>Bacteria</taxon>
        <taxon>Bacillati</taxon>
        <taxon>Actinomycetota</taxon>
        <taxon>Actinomycetes</taxon>
        <taxon>Mycobacteriales</taxon>
        <taxon>Mycobacteriaceae</taxon>
        <taxon>Mycobacterium</taxon>
        <taxon>Mycobacterium avium complex (MAC)</taxon>
    </lineage>
</organism>
<accession>A0A0H3A110</accession>
<dbReference type="Proteomes" id="UP000001574">
    <property type="component" value="Chromosome"/>
</dbReference>
<evidence type="ECO:0000259" key="7">
    <source>
        <dbReference type="Pfam" id="PF02770"/>
    </source>
</evidence>
<dbReference type="KEGG" id="mav:MAV_1877"/>
<dbReference type="HOGENOM" id="CLU_020408_0_0_11"/>
<name>A0A0H3A110_MYCA1</name>
<comment type="similarity">
    <text evidence="2">Belongs to the acyl-CoA dehydrogenase family.</text>
</comment>
<keyword evidence="5" id="KW-0560">Oxidoreductase</keyword>
<keyword evidence="3" id="KW-0285">Flavoprotein</keyword>
<dbReference type="Pfam" id="PF02771">
    <property type="entry name" value="Acyl-CoA_dh_N"/>
    <property type="match status" value="2"/>
</dbReference>
<proteinExistence type="inferred from homology"/>
<dbReference type="Gene3D" id="1.20.140.10">
    <property type="entry name" value="Butyryl-CoA Dehydrogenase, subunit A, domain 3"/>
    <property type="match status" value="2"/>
</dbReference>
<protein>
    <submittedName>
        <fullName evidence="9">Acyl-CoA dehydrogenase</fullName>
    </submittedName>
</protein>
<keyword evidence="4" id="KW-0274">FAD</keyword>
<dbReference type="InterPro" id="IPR052161">
    <property type="entry name" value="Mycobact_Acyl-CoA_DH"/>
</dbReference>
<dbReference type="Gene3D" id="2.40.110.10">
    <property type="entry name" value="Butyryl-CoA Dehydrogenase, subunit A, domain 2"/>
    <property type="match status" value="2"/>
</dbReference>
<dbReference type="GO" id="GO:0005886">
    <property type="term" value="C:plasma membrane"/>
    <property type="evidence" value="ECO:0007669"/>
    <property type="project" value="TreeGrafter"/>
</dbReference>
<gene>
    <name evidence="9" type="ordered locus">MAV_1877</name>
</gene>
<dbReference type="InterPro" id="IPR006091">
    <property type="entry name" value="Acyl-CoA_Oxase/DH_mid-dom"/>
</dbReference>
<dbReference type="GO" id="GO:0050660">
    <property type="term" value="F:flavin adenine dinucleotide binding"/>
    <property type="evidence" value="ECO:0007669"/>
    <property type="project" value="InterPro"/>
</dbReference>
<evidence type="ECO:0000313" key="10">
    <source>
        <dbReference type="Proteomes" id="UP000001574"/>
    </source>
</evidence>
<dbReference type="EMBL" id="CP000479">
    <property type="protein sequence ID" value="ABK67695.1"/>
    <property type="molecule type" value="Genomic_DNA"/>
</dbReference>
<dbReference type="InterPro" id="IPR009100">
    <property type="entry name" value="AcylCoA_DH/oxidase_NM_dom_sf"/>
</dbReference>
<dbReference type="InterPro" id="IPR046373">
    <property type="entry name" value="Acyl-CoA_Oxase/DH_mid-dom_sf"/>
</dbReference>
<evidence type="ECO:0000256" key="3">
    <source>
        <dbReference type="ARBA" id="ARBA00022630"/>
    </source>
</evidence>
<feature type="domain" description="Acyl-CoA dehydrogenase/oxidase C-terminal" evidence="6">
    <location>
        <begin position="623"/>
        <end position="750"/>
    </location>
</feature>
<dbReference type="SUPFAM" id="SSF56645">
    <property type="entry name" value="Acyl-CoA dehydrogenase NM domain-like"/>
    <property type="match status" value="2"/>
</dbReference>
<evidence type="ECO:0000259" key="8">
    <source>
        <dbReference type="Pfam" id="PF02771"/>
    </source>
</evidence>
<sequence>MRMSSADWRSQLERLLTEYQCEQAALTIKPDRIEAACAWHAKLVDNGLAAPGWPKSVGGLELSLEEQLDYYRMTTAAGAPPHPCPLSFIVAPTLIQHGTDQQKKRFLAPLLRADEFWCQGFSEPGAGSDLASLSTRAVRDGDVYRVTGQKVWTSMADRADWMFTLVRTGPPGRSTDGITYLLIPMDSPGITVRPLRDISGAAHFAEVFLDDVEVAVQNRVGAEGQGWSIMRTSLGHERATAFLADEFKYRRTADKVIDLVVSQQLDSDPQVRQDIARLESGVRTIAANSARALATVLRGEDPGGVASVNRLVKSEFEQHMHALALRALGPHAALGSRASDAIDKGRWTFGYLMSRATTIGAGTAEIQRNTIAESVLGLPSHRGEGRRAAAVVPGSPLAVAQEGERELREVLAQALHERGNVESLLDLKRPHDATDPAAWSALVEFGLPGLAVDEALGGAGAPRRLLYAAIEEVGKALAPVPLVPTVTALDVAVAVGAKAVVQRIVAGAPAAFAIPLRESGWLTTGLELPSWDGERLTGVVPIVAGAPAADVLLVLARATGGDGEVLVEVDPDADGVDVKTHQPLDLTATVGALTLNGAAGQVLSDGTDLRHGLRIARCHALRAVAADSVGVGSRALAMSVEWAGERQQFGRPIGSFQAISHRCADMLVALEGASSLLVAAADADDDRSEYLVELAAAAAIDAAVAATEGTLQIHGGIGFTWEHPAHLLLRRAKANAVLVGRPEALRDRAAGAIFGGRQWNTA</sequence>
<evidence type="ECO:0000256" key="2">
    <source>
        <dbReference type="ARBA" id="ARBA00009347"/>
    </source>
</evidence>
<dbReference type="SUPFAM" id="SSF47203">
    <property type="entry name" value="Acyl-CoA dehydrogenase C-terminal domain-like"/>
    <property type="match status" value="2"/>
</dbReference>
<feature type="domain" description="Acyl-CoA dehydrogenase/oxidase C-terminal" evidence="6">
    <location>
        <begin position="224"/>
        <end position="376"/>
    </location>
</feature>
<feature type="domain" description="Acyl-CoA dehydrogenase/oxidase N-terminal" evidence="8">
    <location>
        <begin position="38"/>
        <end position="112"/>
    </location>
</feature>
<evidence type="ECO:0000259" key="6">
    <source>
        <dbReference type="Pfam" id="PF00441"/>
    </source>
</evidence>
<evidence type="ECO:0000313" key="9">
    <source>
        <dbReference type="EMBL" id="ABK67695.1"/>
    </source>
</evidence>
<dbReference type="Gene3D" id="1.10.540.10">
    <property type="entry name" value="Acyl-CoA dehydrogenase/oxidase, N-terminal domain"/>
    <property type="match status" value="2"/>
</dbReference>
<dbReference type="PANTHER" id="PTHR43292">
    <property type="entry name" value="ACYL-COA DEHYDROGENASE"/>
    <property type="match status" value="1"/>
</dbReference>
<dbReference type="InterPro" id="IPR009075">
    <property type="entry name" value="AcylCo_DH/oxidase_C"/>
</dbReference>
<evidence type="ECO:0000256" key="5">
    <source>
        <dbReference type="ARBA" id="ARBA00023002"/>
    </source>
</evidence>
<dbReference type="GO" id="GO:0016627">
    <property type="term" value="F:oxidoreductase activity, acting on the CH-CH group of donors"/>
    <property type="evidence" value="ECO:0007669"/>
    <property type="project" value="InterPro"/>
</dbReference>
<dbReference type="Pfam" id="PF00441">
    <property type="entry name" value="Acyl-CoA_dh_1"/>
    <property type="match status" value="2"/>
</dbReference>
<reference evidence="9 10" key="1">
    <citation type="submission" date="2006-10" db="EMBL/GenBank/DDBJ databases">
        <authorList>
            <person name="Fleischmann R.D."/>
            <person name="Dodson R.J."/>
            <person name="Haft D.H."/>
            <person name="Merkel J.S."/>
            <person name="Nelson W.C."/>
            <person name="Fraser C.M."/>
        </authorList>
    </citation>
    <scope>NUCLEOTIDE SEQUENCE [LARGE SCALE GENOMIC DNA]</scope>
    <source>
        <strain evidence="9 10">104</strain>
    </source>
</reference>
<dbReference type="AlphaFoldDB" id="A0A0H3A110"/>
<evidence type="ECO:0000256" key="4">
    <source>
        <dbReference type="ARBA" id="ARBA00022827"/>
    </source>
</evidence>
<dbReference type="InterPro" id="IPR013786">
    <property type="entry name" value="AcylCoA_DH/ox_N"/>
</dbReference>
<dbReference type="InterPro" id="IPR037069">
    <property type="entry name" value="AcylCoA_DH/ox_N_sf"/>
</dbReference>
<comment type="cofactor">
    <cofactor evidence="1">
        <name>FAD</name>
        <dbReference type="ChEBI" id="CHEBI:57692"/>
    </cofactor>
</comment>
<feature type="domain" description="Acyl-CoA oxidase/dehydrogenase middle" evidence="7">
    <location>
        <begin position="118"/>
        <end position="212"/>
    </location>
</feature>
<feature type="domain" description="Acyl-CoA dehydrogenase/oxidase N-terminal" evidence="8">
    <location>
        <begin position="405"/>
        <end position="487"/>
    </location>
</feature>
<dbReference type="PANTHER" id="PTHR43292:SF3">
    <property type="entry name" value="ACYL-COA DEHYDROGENASE FADE29"/>
    <property type="match status" value="1"/>
</dbReference>
<dbReference type="Pfam" id="PF02770">
    <property type="entry name" value="Acyl-CoA_dh_M"/>
    <property type="match status" value="1"/>
</dbReference>
<evidence type="ECO:0000256" key="1">
    <source>
        <dbReference type="ARBA" id="ARBA00001974"/>
    </source>
</evidence>
<dbReference type="InterPro" id="IPR036250">
    <property type="entry name" value="AcylCo_DH-like_C"/>
</dbReference>
<dbReference type="FunFam" id="2.40.110.10:FF:000011">
    <property type="entry name" value="Acyl-CoA dehydrogenase FadE34"/>
    <property type="match status" value="1"/>
</dbReference>